<keyword evidence="3" id="KW-1185">Reference proteome</keyword>
<accession>A0A074WDN4</accession>
<reference evidence="2 3" key="1">
    <citation type="journal article" date="2014" name="BMC Genomics">
        <title>Genome sequencing of four Aureobasidium pullulans varieties: biotechnological potential, stress tolerance, and description of new species.</title>
        <authorList>
            <person name="Gostin Ar C."/>
            <person name="Ohm R.A."/>
            <person name="Kogej T."/>
            <person name="Sonjak S."/>
            <person name="Turk M."/>
            <person name="Zajc J."/>
            <person name="Zalar P."/>
            <person name="Grube M."/>
            <person name="Sun H."/>
            <person name="Han J."/>
            <person name="Sharma A."/>
            <person name="Chiniquy J."/>
            <person name="Ngan C.Y."/>
            <person name="Lipzen A."/>
            <person name="Barry K."/>
            <person name="Grigoriev I.V."/>
            <person name="Gunde-Cimerman N."/>
        </authorList>
    </citation>
    <scope>NUCLEOTIDE SEQUENCE [LARGE SCALE GENOMIC DNA]</scope>
    <source>
        <strain evidence="2 3">CBS 147.97</strain>
    </source>
</reference>
<dbReference type="HOGENOM" id="CLU_2405262_0_0_1"/>
<feature type="non-terminal residue" evidence="2">
    <location>
        <position position="93"/>
    </location>
</feature>
<keyword evidence="1" id="KW-0812">Transmembrane</keyword>
<feature type="transmembrane region" description="Helical" evidence="1">
    <location>
        <begin position="6"/>
        <end position="26"/>
    </location>
</feature>
<sequence>SWWREVIAMLISIAALVAICGILFAYQNQPLSAWRFRYLPNSIVSQLMTISRSALMFSTASNISQALWDYVPQEPWALIEVQSFDDASRGPYG</sequence>
<keyword evidence="1" id="KW-1133">Transmembrane helix</keyword>
<dbReference type="GeneID" id="25407729"/>
<name>A0A074WDN4_9PEZI</name>
<dbReference type="Pfam" id="PF11374">
    <property type="entry name" value="DUF3176"/>
    <property type="match status" value="1"/>
</dbReference>
<evidence type="ECO:0000256" key="1">
    <source>
        <dbReference type="SAM" id="Phobius"/>
    </source>
</evidence>
<evidence type="ECO:0000313" key="2">
    <source>
        <dbReference type="EMBL" id="KEQ69644.1"/>
    </source>
</evidence>
<proteinExistence type="predicted"/>
<dbReference type="RefSeq" id="XP_013423808.1">
    <property type="nucleotide sequence ID" value="XM_013568354.1"/>
</dbReference>
<evidence type="ECO:0000313" key="3">
    <source>
        <dbReference type="Proteomes" id="UP000027730"/>
    </source>
</evidence>
<dbReference type="AlphaFoldDB" id="A0A074WDN4"/>
<dbReference type="InterPro" id="IPR021514">
    <property type="entry name" value="DUF3176"/>
</dbReference>
<organism evidence="2 3">
    <name type="scientific">Aureobasidium namibiae CBS 147.97</name>
    <dbReference type="NCBI Taxonomy" id="1043004"/>
    <lineage>
        <taxon>Eukaryota</taxon>
        <taxon>Fungi</taxon>
        <taxon>Dikarya</taxon>
        <taxon>Ascomycota</taxon>
        <taxon>Pezizomycotina</taxon>
        <taxon>Dothideomycetes</taxon>
        <taxon>Dothideomycetidae</taxon>
        <taxon>Dothideales</taxon>
        <taxon>Saccotheciaceae</taxon>
        <taxon>Aureobasidium</taxon>
    </lineage>
</organism>
<dbReference type="EMBL" id="KL584720">
    <property type="protein sequence ID" value="KEQ69644.1"/>
    <property type="molecule type" value="Genomic_DNA"/>
</dbReference>
<feature type="non-terminal residue" evidence="2">
    <location>
        <position position="1"/>
    </location>
</feature>
<dbReference type="PANTHER" id="PTHR35394:SF5">
    <property type="entry name" value="DUF3176 DOMAIN-CONTAINING PROTEIN"/>
    <property type="match status" value="1"/>
</dbReference>
<keyword evidence="1" id="KW-0472">Membrane</keyword>
<dbReference type="PANTHER" id="PTHR35394">
    <property type="entry name" value="DUF3176 DOMAIN-CONTAINING PROTEIN"/>
    <property type="match status" value="1"/>
</dbReference>
<protein>
    <submittedName>
        <fullName evidence="2">Uncharacterized protein</fullName>
    </submittedName>
</protein>
<gene>
    <name evidence="2" type="ORF">M436DRAFT_12597</name>
</gene>
<dbReference type="Proteomes" id="UP000027730">
    <property type="component" value="Unassembled WGS sequence"/>
</dbReference>
<dbReference type="OrthoDB" id="5242705at2759"/>